<dbReference type="InterPro" id="IPR029058">
    <property type="entry name" value="AB_hydrolase_fold"/>
</dbReference>
<dbReference type="InterPro" id="IPR013094">
    <property type="entry name" value="AB_hydrolase_3"/>
</dbReference>
<dbReference type="InterPro" id="IPR050300">
    <property type="entry name" value="GDXG_lipolytic_enzyme"/>
</dbReference>
<dbReference type="Pfam" id="PF07859">
    <property type="entry name" value="Abhydrolase_3"/>
    <property type="match status" value="1"/>
</dbReference>
<accession>A0A6A5TSQ4</accession>
<dbReference type="AlphaFoldDB" id="A0A6A5TSQ4"/>
<reference evidence="3" key="1">
    <citation type="journal article" date="2020" name="Stud. Mycol.">
        <title>101 Dothideomycetes genomes: a test case for predicting lifestyles and emergence of pathogens.</title>
        <authorList>
            <person name="Haridas S."/>
            <person name="Albert R."/>
            <person name="Binder M."/>
            <person name="Bloem J."/>
            <person name="Labutti K."/>
            <person name="Salamov A."/>
            <person name="Andreopoulos B."/>
            <person name="Baker S."/>
            <person name="Barry K."/>
            <person name="Bills G."/>
            <person name="Bluhm B."/>
            <person name="Cannon C."/>
            <person name="Castanera R."/>
            <person name="Culley D."/>
            <person name="Daum C."/>
            <person name="Ezra D."/>
            <person name="Gonzalez J."/>
            <person name="Henrissat B."/>
            <person name="Kuo A."/>
            <person name="Liang C."/>
            <person name="Lipzen A."/>
            <person name="Lutzoni F."/>
            <person name="Magnuson J."/>
            <person name="Mondo S."/>
            <person name="Nolan M."/>
            <person name="Ohm R."/>
            <person name="Pangilinan J."/>
            <person name="Park H.-J."/>
            <person name="Ramirez L."/>
            <person name="Alfaro M."/>
            <person name="Sun H."/>
            <person name="Tritt A."/>
            <person name="Yoshinaga Y."/>
            <person name="Zwiers L.-H."/>
            <person name="Turgeon B."/>
            <person name="Goodwin S."/>
            <person name="Spatafora J."/>
            <person name="Crous P."/>
            <person name="Grigoriev I."/>
        </authorList>
    </citation>
    <scope>NUCLEOTIDE SEQUENCE</scope>
    <source>
        <strain evidence="3">CBS 675.92</strain>
    </source>
</reference>
<evidence type="ECO:0000313" key="4">
    <source>
        <dbReference type="Proteomes" id="UP000800035"/>
    </source>
</evidence>
<dbReference type="GO" id="GO:0016787">
    <property type="term" value="F:hydrolase activity"/>
    <property type="evidence" value="ECO:0007669"/>
    <property type="project" value="UniProtKB-KW"/>
</dbReference>
<dbReference type="OrthoDB" id="5354320at2759"/>
<proteinExistence type="predicted"/>
<evidence type="ECO:0000256" key="1">
    <source>
        <dbReference type="ARBA" id="ARBA00022801"/>
    </source>
</evidence>
<evidence type="ECO:0000313" key="3">
    <source>
        <dbReference type="EMBL" id="KAF1955020.1"/>
    </source>
</evidence>
<name>A0A6A5TSQ4_9PLEO</name>
<organism evidence="3 4">
    <name type="scientific">Byssothecium circinans</name>
    <dbReference type="NCBI Taxonomy" id="147558"/>
    <lineage>
        <taxon>Eukaryota</taxon>
        <taxon>Fungi</taxon>
        <taxon>Dikarya</taxon>
        <taxon>Ascomycota</taxon>
        <taxon>Pezizomycotina</taxon>
        <taxon>Dothideomycetes</taxon>
        <taxon>Pleosporomycetidae</taxon>
        <taxon>Pleosporales</taxon>
        <taxon>Massarineae</taxon>
        <taxon>Massarinaceae</taxon>
        <taxon>Byssothecium</taxon>
    </lineage>
</organism>
<gene>
    <name evidence="3" type="ORF">CC80DRAFT_594650</name>
</gene>
<feature type="domain" description="Alpha/beta hydrolase fold-3" evidence="2">
    <location>
        <begin position="108"/>
        <end position="351"/>
    </location>
</feature>
<dbReference type="SUPFAM" id="SSF53474">
    <property type="entry name" value="alpha/beta-Hydrolases"/>
    <property type="match status" value="1"/>
</dbReference>
<evidence type="ECO:0000259" key="2">
    <source>
        <dbReference type="Pfam" id="PF07859"/>
    </source>
</evidence>
<dbReference type="Gene3D" id="3.40.50.1820">
    <property type="entry name" value="alpha/beta hydrolase"/>
    <property type="match status" value="1"/>
</dbReference>
<dbReference type="PANTHER" id="PTHR48081:SF25">
    <property type="entry name" value="PUTATIVE (AFU_ORTHOLOGUE AFUA_3G11560)-RELATED"/>
    <property type="match status" value="1"/>
</dbReference>
<dbReference type="EMBL" id="ML976996">
    <property type="protein sequence ID" value="KAF1955020.1"/>
    <property type="molecule type" value="Genomic_DNA"/>
</dbReference>
<sequence length="443" mass="48602">MSTVEEQQQTVRNTCRTYLSLPLVPISQLQAQSSGKRTAKGGAVIEQSNFPAPPENDLKNALFKVIEQLKSPEHEFMSSARISHIDVGVEFIRGKCTENRANYGDAAILYMHGRGLYFSSPAEYRVSTVRLARLTGAVVASTSYRLCPQNTFPAPILDVLLAYASLLYPSTTAAAGHGSLPPIAASRIVLAGNSAGANLAFGLAKFLLEFNKRSDPTILFHGQRVRLPLPGGIAVVSGWCDQTDCLPSWLNPNAIDILTPLQPALWPEFPADSIWPSNPPREHPYARAVNLDHELISPAAVRDWTGAPPIWFAVGELERGRDGNAVVASRAASCGVQVTWTEWQGMCHEYMIVTHGLPQASKTFMFWADACKRMIEQSEALQSPSTAVMYLMPDCNAVGIEGGVQDLMPLPFESVRLLMRIMNKKRPIWTGARSRKSSKETRL</sequence>
<protein>
    <submittedName>
        <fullName evidence="3">Alpha/beta-hydrolase</fullName>
    </submittedName>
</protein>
<dbReference type="PANTHER" id="PTHR48081">
    <property type="entry name" value="AB HYDROLASE SUPERFAMILY PROTEIN C4A8.06C"/>
    <property type="match status" value="1"/>
</dbReference>
<keyword evidence="1 3" id="KW-0378">Hydrolase</keyword>
<keyword evidence="4" id="KW-1185">Reference proteome</keyword>
<dbReference type="Proteomes" id="UP000800035">
    <property type="component" value="Unassembled WGS sequence"/>
</dbReference>